<dbReference type="NCBIfam" id="TIGR02436">
    <property type="entry name" value="four helix bundle protein"/>
    <property type="match status" value="1"/>
</dbReference>
<dbReference type="PANTHER" id="PTHR38471:SF2">
    <property type="entry name" value="FOUR HELIX BUNDLE PROTEIN"/>
    <property type="match status" value="1"/>
</dbReference>
<dbReference type="SUPFAM" id="SSF158446">
    <property type="entry name" value="IVS-encoded protein-like"/>
    <property type="match status" value="1"/>
</dbReference>
<sequence>MMKNRKVYDLEERTYSFARDCRIFIKKLPKTLGNVEDGKQLIKSSGSIGANYIEANEKLGERDLYMRLKIARKEAKEASYWLRLLRDMNDTYEKEAEILIDEVLQLRMILSSILNKVSKSKEEII</sequence>
<dbReference type="PANTHER" id="PTHR38471">
    <property type="entry name" value="FOUR HELIX BUNDLE PROTEIN"/>
    <property type="match status" value="1"/>
</dbReference>
<dbReference type="EMBL" id="JAABOP010000001">
    <property type="protein sequence ID" value="NER09633.1"/>
    <property type="molecule type" value="Genomic_DNA"/>
</dbReference>
<evidence type="ECO:0000313" key="2">
    <source>
        <dbReference type="Proteomes" id="UP000468443"/>
    </source>
</evidence>
<dbReference type="InterPro" id="IPR036583">
    <property type="entry name" value="23S_rRNA_IVS_sf"/>
</dbReference>
<dbReference type="AlphaFoldDB" id="A0A6P0UEE2"/>
<protein>
    <submittedName>
        <fullName evidence="1">Four helix bundle protein</fullName>
    </submittedName>
</protein>
<proteinExistence type="predicted"/>
<gene>
    <name evidence="1" type="ORF">GWK09_03835</name>
</gene>
<organism evidence="1 2">
    <name type="scientific">Muriicola jejuensis</name>
    <dbReference type="NCBI Taxonomy" id="504488"/>
    <lineage>
        <taxon>Bacteria</taxon>
        <taxon>Pseudomonadati</taxon>
        <taxon>Bacteroidota</taxon>
        <taxon>Flavobacteriia</taxon>
        <taxon>Flavobacteriales</taxon>
        <taxon>Flavobacteriaceae</taxon>
        <taxon>Muriicola</taxon>
    </lineage>
</organism>
<dbReference type="Gene3D" id="1.20.1440.60">
    <property type="entry name" value="23S rRNA-intervening sequence"/>
    <property type="match status" value="1"/>
</dbReference>
<name>A0A6P0UEE2_9FLAO</name>
<dbReference type="Proteomes" id="UP000468443">
    <property type="component" value="Unassembled WGS sequence"/>
</dbReference>
<evidence type="ECO:0000313" key="1">
    <source>
        <dbReference type="EMBL" id="NER09633.1"/>
    </source>
</evidence>
<accession>A0A6P0UEE2</accession>
<dbReference type="Pfam" id="PF05635">
    <property type="entry name" value="23S_rRNA_IVP"/>
    <property type="match status" value="1"/>
</dbReference>
<comment type="caution">
    <text evidence="1">The sequence shown here is derived from an EMBL/GenBank/DDBJ whole genome shotgun (WGS) entry which is preliminary data.</text>
</comment>
<keyword evidence="2" id="KW-1185">Reference proteome</keyword>
<dbReference type="InterPro" id="IPR012657">
    <property type="entry name" value="23S_rRNA-intervening_sequence"/>
</dbReference>
<reference evidence="1 2" key="1">
    <citation type="submission" date="2020-01" db="EMBL/GenBank/DDBJ databases">
        <title>Muriicola jejuensis KCTC 22299.</title>
        <authorList>
            <person name="Wang G."/>
        </authorList>
    </citation>
    <scope>NUCLEOTIDE SEQUENCE [LARGE SCALE GENOMIC DNA]</scope>
    <source>
        <strain evidence="1 2">KCTC 22299</strain>
    </source>
</reference>